<dbReference type="GO" id="GO:0000978">
    <property type="term" value="F:RNA polymerase II cis-regulatory region sequence-specific DNA binding"/>
    <property type="evidence" value="ECO:0007669"/>
    <property type="project" value="TreeGrafter"/>
</dbReference>
<keyword evidence="3" id="KW-0677">Repeat</keyword>
<dbReference type="GO" id="GO:0005667">
    <property type="term" value="C:transcription regulator complex"/>
    <property type="evidence" value="ECO:0007669"/>
    <property type="project" value="TreeGrafter"/>
</dbReference>
<feature type="region of interest" description="Disordered" evidence="9">
    <location>
        <begin position="642"/>
        <end position="664"/>
    </location>
</feature>
<dbReference type="SUPFAM" id="SSF57667">
    <property type="entry name" value="beta-beta-alpha zinc fingers"/>
    <property type="match status" value="3"/>
</dbReference>
<dbReference type="Pfam" id="PF00096">
    <property type="entry name" value="zf-C2H2"/>
    <property type="match status" value="4"/>
</dbReference>
<dbReference type="PANTHER" id="PTHR14003">
    <property type="entry name" value="TRANSCRIPTIONAL REPRESSOR PROTEIN YY"/>
    <property type="match status" value="1"/>
</dbReference>
<feature type="domain" description="C2H2-type" evidence="10">
    <location>
        <begin position="371"/>
        <end position="398"/>
    </location>
</feature>
<dbReference type="FunFam" id="3.30.160.60:FF:000104">
    <property type="entry name" value="Transcriptional repressor protein YY1"/>
    <property type="match status" value="1"/>
</dbReference>
<dbReference type="InterPro" id="IPR036236">
    <property type="entry name" value="Znf_C2H2_sf"/>
</dbReference>
<feature type="domain" description="C2H2-type" evidence="10">
    <location>
        <begin position="429"/>
        <end position="458"/>
    </location>
</feature>
<dbReference type="GO" id="GO:0000785">
    <property type="term" value="C:chromatin"/>
    <property type="evidence" value="ECO:0007669"/>
    <property type="project" value="TreeGrafter"/>
</dbReference>
<dbReference type="GO" id="GO:0031519">
    <property type="term" value="C:PcG protein complex"/>
    <property type="evidence" value="ECO:0007669"/>
    <property type="project" value="TreeGrafter"/>
</dbReference>
<dbReference type="FunFam" id="3.30.160.60:FF:000109">
    <property type="entry name" value="Transcriptional repressor protein YY1"/>
    <property type="match status" value="1"/>
</dbReference>
<feature type="domain" description="C2H2-type" evidence="10">
    <location>
        <begin position="342"/>
        <end position="366"/>
    </location>
</feature>
<keyword evidence="6" id="KW-0238">DNA-binding</keyword>
<accession>A0A5K3EV58</accession>
<evidence type="ECO:0000256" key="1">
    <source>
        <dbReference type="ARBA" id="ARBA00004123"/>
    </source>
</evidence>
<dbReference type="PROSITE" id="PS00028">
    <property type="entry name" value="ZINC_FINGER_C2H2_1"/>
    <property type="match status" value="3"/>
</dbReference>
<evidence type="ECO:0000256" key="7">
    <source>
        <dbReference type="ARBA" id="ARBA00023242"/>
    </source>
</evidence>
<keyword evidence="2" id="KW-0479">Metal-binding</keyword>
<keyword evidence="4 8" id="KW-0863">Zinc-finger</keyword>
<feature type="domain" description="C2H2-type" evidence="10">
    <location>
        <begin position="399"/>
        <end position="428"/>
    </location>
</feature>
<evidence type="ECO:0000256" key="4">
    <source>
        <dbReference type="ARBA" id="ARBA00022771"/>
    </source>
</evidence>
<dbReference type="SMART" id="SM00355">
    <property type="entry name" value="ZnF_C2H2"/>
    <property type="match status" value="4"/>
</dbReference>
<dbReference type="PANTHER" id="PTHR14003:SF19">
    <property type="entry name" value="YY2 TRANSCRIPTION FACTOR"/>
    <property type="match status" value="1"/>
</dbReference>
<evidence type="ECO:0000256" key="6">
    <source>
        <dbReference type="ARBA" id="ARBA00023125"/>
    </source>
</evidence>
<dbReference type="Gene3D" id="3.30.160.60">
    <property type="entry name" value="Classic Zinc Finger"/>
    <property type="match status" value="4"/>
</dbReference>
<feature type="region of interest" description="Disordered" evidence="9">
    <location>
        <begin position="130"/>
        <end position="155"/>
    </location>
</feature>
<dbReference type="GO" id="GO:0008270">
    <property type="term" value="F:zinc ion binding"/>
    <property type="evidence" value="ECO:0007669"/>
    <property type="project" value="UniProtKB-KW"/>
</dbReference>
<dbReference type="WBParaSite" id="MCU_003272-RA">
    <property type="protein sequence ID" value="MCU_003272-RA"/>
    <property type="gene ID" value="MCU_003272"/>
</dbReference>
<evidence type="ECO:0000256" key="8">
    <source>
        <dbReference type="PROSITE-ProRule" id="PRU00042"/>
    </source>
</evidence>
<evidence type="ECO:0000256" key="9">
    <source>
        <dbReference type="SAM" id="MobiDB-lite"/>
    </source>
</evidence>
<keyword evidence="7" id="KW-0539">Nucleus</keyword>
<sequence length="768" mass="82960">MIDSIFEDQQPKLDFCDHFNDNSTENTVETTLESSEVCTDICSNETYGDLFLMDSGELLGLREEVIGSDSSEPSSETHSVEESLLGHDSPFEAQVRSPSPCLSLVSRNKKIKYSCDARNEAFEFEAEFRRGQEGASPRKIEDVSPLGASSEPPSLLSYSEETSLSLLNGEATDWRPHLKVSVDDLVENNVTPVAAPLPTSSPAPQQKLTVVTTAAAVNRLRILPIATYRLPVPPSKKDVVTWPSNLTLFYSKQTSLNTQTQPRDLSGYKTASIGDADRSSLNVGAGWQVVTISTASATVSRRIFSPSSHRRGALVTPSVVKLSSSPAAAAVASASTGAVRCVVCPQLGCGKAFRDTAAMRKHLHTHGPRVHICGECGKAFVESSKLKRHQLVHTGEKPFQCTFEGCGKRFSLDFNLRTHLRIHTGDRPYPCPQPGCAKRFAQSTNLKSHLATHTKLRSAHVGTTSPAPSTAYLPSRYQSHRISQLSSPHHQRPKQNPAFLTQQKQRGGGCGFYLPPTATATTNIPAFNTASSTASPCVAAAAAAAFRKLYGDEDCGFTRPHLLSPMKTASSHLLALQTPLSVSLSPSVSSRPRILLTNRGRNLAFQRPTPPLAATIALQSSSLPVIKREDFGPHFDDPLLSSVLPPPLHNKSTRKQNLFSSPSDKVPAAAAATVVDEGVDVSSVVAVEEEVENPFIYGIPLPPSAAPSPHRRGRAQRGTKKSLGNPPQKTPSSSPYFTRSSVAAGRRRRVASGRLKTVTPARSHRRRV</sequence>
<dbReference type="FunFam" id="3.30.160.60:FF:000125">
    <property type="entry name" value="Putative zinc finger protein 143"/>
    <property type="match status" value="1"/>
</dbReference>
<evidence type="ECO:0000256" key="3">
    <source>
        <dbReference type="ARBA" id="ARBA00022737"/>
    </source>
</evidence>
<dbReference type="AlphaFoldDB" id="A0A5K3EV58"/>
<evidence type="ECO:0000313" key="11">
    <source>
        <dbReference type="WBParaSite" id="MCU_003272-RA"/>
    </source>
</evidence>
<dbReference type="PROSITE" id="PS50157">
    <property type="entry name" value="ZINC_FINGER_C2H2_2"/>
    <property type="match status" value="4"/>
</dbReference>
<feature type="compositionally biased region" description="Basic and acidic residues" evidence="9">
    <location>
        <begin position="130"/>
        <end position="142"/>
    </location>
</feature>
<name>A0A5K3EV58_MESCO</name>
<evidence type="ECO:0000259" key="10">
    <source>
        <dbReference type="PROSITE" id="PS50157"/>
    </source>
</evidence>
<organism evidence="11">
    <name type="scientific">Mesocestoides corti</name>
    <name type="common">Flatworm</name>
    <dbReference type="NCBI Taxonomy" id="53468"/>
    <lineage>
        <taxon>Eukaryota</taxon>
        <taxon>Metazoa</taxon>
        <taxon>Spiralia</taxon>
        <taxon>Lophotrochozoa</taxon>
        <taxon>Platyhelminthes</taxon>
        <taxon>Cestoda</taxon>
        <taxon>Eucestoda</taxon>
        <taxon>Cyclophyllidea</taxon>
        <taxon>Mesocestoididae</taxon>
        <taxon>Mesocestoides</taxon>
    </lineage>
</organism>
<evidence type="ECO:0000256" key="5">
    <source>
        <dbReference type="ARBA" id="ARBA00022833"/>
    </source>
</evidence>
<dbReference type="InterPro" id="IPR013087">
    <property type="entry name" value="Znf_C2H2_type"/>
</dbReference>
<evidence type="ECO:0000256" key="2">
    <source>
        <dbReference type="ARBA" id="ARBA00022723"/>
    </source>
</evidence>
<protein>
    <submittedName>
        <fullName evidence="11">Transcriptional repressor protein YY1</fullName>
    </submittedName>
</protein>
<feature type="region of interest" description="Disordered" evidence="9">
    <location>
        <begin position="698"/>
        <end position="768"/>
    </location>
</feature>
<reference evidence="11" key="1">
    <citation type="submission" date="2019-11" db="UniProtKB">
        <authorList>
            <consortium name="WormBaseParasite"/>
        </authorList>
    </citation>
    <scope>IDENTIFICATION</scope>
</reference>
<proteinExistence type="predicted"/>
<keyword evidence="5" id="KW-0862">Zinc</keyword>
<feature type="compositionally biased region" description="Basic residues" evidence="9">
    <location>
        <begin position="709"/>
        <end position="720"/>
    </location>
</feature>
<dbReference type="GO" id="GO:0000981">
    <property type="term" value="F:DNA-binding transcription factor activity, RNA polymerase II-specific"/>
    <property type="evidence" value="ECO:0007669"/>
    <property type="project" value="TreeGrafter"/>
</dbReference>
<feature type="compositionally biased region" description="Polar residues" evidence="9">
    <location>
        <begin position="725"/>
        <end position="738"/>
    </location>
</feature>
<comment type="subcellular location">
    <subcellularLocation>
        <location evidence="1">Nucleus</location>
    </subcellularLocation>
</comment>